<gene>
    <name evidence="1" type="ORF">GCM10007112_14310</name>
</gene>
<reference evidence="1" key="1">
    <citation type="journal article" date="2014" name="Int. J. Syst. Evol. Microbiol.">
        <title>Complete genome sequence of Corynebacterium casei LMG S-19264T (=DSM 44701T), isolated from a smear-ripened cheese.</title>
        <authorList>
            <consortium name="US DOE Joint Genome Institute (JGI-PGF)"/>
            <person name="Walter F."/>
            <person name="Albersmeier A."/>
            <person name="Kalinowski J."/>
            <person name="Ruckert C."/>
        </authorList>
    </citation>
    <scope>NUCLEOTIDE SEQUENCE</scope>
    <source>
        <strain evidence="1">JCM 11219</strain>
    </source>
</reference>
<sequence>MAVMDRETYERLKSTISKLGLDVEVTGNIAIVKDKSWNHMRRLMNTARELGINVNED</sequence>
<protein>
    <submittedName>
        <fullName evidence="1">Uncharacterized protein</fullName>
    </submittedName>
</protein>
<proteinExistence type="predicted"/>
<dbReference type="Proteomes" id="UP000657075">
    <property type="component" value="Unassembled WGS sequence"/>
</dbReference>
<comment type="caution">
    <text evidence="1">The sequence shown here is derived from an EMBL/GenBank/DDBJ whole genome shotgun (WGS) entry which is preliminary data.</text>
</comment>
<organism evidence="1 2">
    <name type="scientific">Vulcanisaeta souniana JCM 11219</name>
    <dbReference type="NCBI Taxonomy" id="1293586"/>
    <lineage>
        <taxon>Archaea</taxon>
        <taxon>Thermoproteota</taxon>
        <taxon>Thermoprotei</taxon>
        <taxon>Thermoproteales</taxon>
        <taxon>Thermoproteaceae</taxon>
        <taxon>Vulcanisaeta</taxon>
    </lineage>
</organism>
<dbReference type="EMBL" id="BMNM01000005">
    <property type="protein sequence ID" value="GGI78607.1"/>
    <property type="molecule type" value="Genomic_DNA"/>
</dbReference>
<reference evidence="1" key="2">
    <citation type="submission" date="2020-09" db="EMBL/GenBank/DDBJ databases">
        <authorList>
            <person name="Sun Q."/>
            <person name="Ohkuma M."/>
        </authorList>
    </citation>
    <scope>NUCLEOTIDE SEQUENCE</scope>
    <source>
        <strain evidence="1">JCM 11219</strain>
    </source>
</reference>
<evidence type="ECO:0000313" key="1">
    <source>
        <dbReference type="EMBL" id="GGI78607.1"/>
    </source>
</evidence>
<dbReference type="AlphaFoldDB" id="A0A830EEX5"/>
<accession>A0A830EEX5</accession>
<evidence type="ECO:0000313" key="2">
    <source>
        <dbReference type="Proteomes" id="UP000657075"/>
    </source>
</evidence>
<name>A0A830EEX5_9CREN</name>